<name>A0L4I4_MAGMM</name>
<dbReference type="InterPro" id="IPR016364">
    <property type="entry name" value="Surface_antigen_Rickettsia"/>
</dbReference>
<evidence type="ECO:0000313" key="3">
    <source>
        <dbReference type="EMBL" id="ABK42877.1"/>
    </source>
</evidence>
<keyword evidence="4" id="KW-1185">Reference proteome</keyword>
<feature type="chain" id="PRO_5002626889" evidence="1">
    <location>
        <begin position="26"/>
        <end position="155"/>
    </location>
</feature>
<accession>A0L4I4</accession>
<dbReference type="PROSITE" id="PS51257">
    <property type="entry name" value="PROKAR_LIPOPROTEIN"/>
    <property type="match status" value="1"/>
</dbReference>
<reference evidence="3 4" key="2">
    <citation type="journal article" date="2012" name="Int. J. Syst. Evol. Microbiol.">
        <title>Magnetococcus marinus gen. nov., sp. nov., a marine, magnetotactic bacterium that represents a novel lineage (Magnetococcaceae fam. nov.; Magnetococcales ord. nov.) at the base of the Alphaproteobacteria.</title>
        <authorList>
            <person name="Bazylinski D.A."/>
            <person name="Williams T.J."/>
            <person name="Lefevre C.T."/>
            <person name="Berg R.J."/>
            <person name="Zhang C.L."/>
            <person name="Bowser S.S."/>
            <person name="Dean A.J."/>
            <person name="Beveridge T.J."/>
        </authorList>
    </citation>
    <scope>NUCLEOTIDE SEQUENCE [LARGE SCALE GENOMIC DNA]</scope>
    <source>
        <strain evidence="4">ATCC BAA-1437 / JCM 17883 / MC-1</strain>
    </source>
</reference>
<reference evidence="4" key="1">
    <citation type="journal article" date="2009" name="Appl. Environ. Microbiol.">
        <title>Complete genome sequence of the chemolithoautotrophic marine magnetotactic coccus strain MC-1.</title>
        <authorList>
            <person name="Schubbe S."/>
            <person name="Williams T.J."/>
            <person name="Xie G."/>
            <person name="Kiss H.E."/>
            <person name="Brettin T.S."/>
            <person name="Martinez D."/>
            <person name="Ross C.A."/>
            <person name="Schuler D."/>
            <person name="Cox B.L."/>
            <person name="Nealson K.H."/>
            <person name="Bazylinski D.A."/>
        </authorList>
    </citation>
    <scope>NUCLEOTIDE SEQUENCE [LARGE SCALE GENOMIC DNA]</scope>
    <source>
        <strain evidence="4">ATCC BAA-1437 / JCM 17883 / MC-1</strain>
    </source>
</reference>
<dbReference type="PIRSF" id="PIRSF002721">
    <property type="entry name" value="Surface_antigen_Rickettsia"/>
    <property type="match status" value="1"/>
</dbReference>
<sequence length="155" mass="16417" precursor="true">MKSGSGTFKWMVISVAALFLLSGCAAPQNKAQGGAMVGALGGGLAGSLMGNSKHKERNALIGAALGGLLGYSIGNEMDKADLLKLNNAYESTPSYQTTDWVNPDSGRKYEVTPKPAARTAGRVCRDAEIKVWIDGRPETAIQRACRNPDGTWQMI</sequence>
<organism evidence="3 4">
    <name type="scientific">Magnetococcus marinus (strain ATCC BAA-1437 / JCM 17883 / MC-1)</name>
    <dbReference type="NCBI Taxonomy" id="156889"/>
    <lineage>
        <taxon>Bacteria</taxon>
        <taxon>Pseudomonadati</taxon>
        <taxon>Pseudomonadota</taxon>
        <taxon>Magnetococcia</taxon>
        <taxon>Magnetococcales</taxon>
        <taxon>Magnetococcaceae</taxon>
        <taxon>Magnetococcus</taxon>
    </lineage>
</organism>
<evidence type="ECO:0000256" key="1">
    <source>
        <dbReference type="SAM" id="SignalP"/>
    </source>
</evidence>
<dbReference type="RefSeq" id="WP_011712047.1">
    <property type="nucleotide sequence ID" value="NC_008576.1"/>
</dbReference>
<dbReference type="EMBL" id="CP000471">
    <property type="protein sequence ID" value="ABK42877.1"/>
    <property type="molecule type" value="Genomic_DNA"/>
</dbReference>
<evidence type="ECO:0000259" key="2">
    <source>
        <dbReference type="Pfam" id="PF13441"/>
    </source>
</evidence>
<dbReference type="HOGENOM" id="CLU_118535_0_0_5"/>
<dbReference type="InterPro" id="IPR027367">
    <property type="entry name" value="Gly-zipper_YMGG"/>
</dbReference>
<protein>
    <submittedName>
        <fullName evidence="3">17 kDa surface antigen</fullName>
    </submittedName>
</protein>
<dbReference type="Proteomes" id="UP000002586">
    <property type="component" value="Chromosome"/>
</dbReference>
<dbReference type="KEGG" id="mgm:Mmc1_0351"/>
<dbReference type="AlphaFoldDB" id="A0L4I4"/>
<gene>
    <name evidence="3" type="ordered locus">Mmc1_0351</name>
</gene>
<feature type="signal peptide" evidence="1">
    <location>
        <begin position="1"/>
        <end position="25"/>
    </location>
</feature>
<dbReference type="OrthoDB" id="5402098at2"/>
<dbReference type="Pfam" id="PF13441">
    <property type="entry name" value="Gly-zipper_YMGG"/>
    <property type="match status" value="1"/>
</dbReference>
<feature type="domain" description="YMGG-like Gly-zipper" evidence="2">
    <location>
        <begin position="29"/>
        <end position="75"/>
    </location>
</feature>
<dbReference type="eggNOG" id="COG4520">
    <property type="taxonomic scope" value="Bacteria"/>
</dbReference>
<proteinExistence type="predicted"/>
<evidence type="ECO:0000313" key="4">
    <source>
        <dbReference type="Proteomes" id="UP000002586"/>
    </source>
</evidence>
<keyword evidence="1" id="KW-0732">Signal</keyword>